<dbReference type="AlphaFoldDB" id="A0A7U2ICD5"/>
<feature type="domain" description="Heterokaryon incompatibility" evidence="1">
    <location>
        <begin position="196"/>
        <end position="335"/>
    </location>
</feature>
<protein>
    <recommendedName>
        <fullName evidence="1">Heterokaryon incompatibility domain-containing protein</fullName>
    </recommendedName>
</protein>
<proteinExistence type="predicted"/>
<evidence type="ECO:0000313" key="3">
    <source>
        <dbReference type="Proteomes" id="UP000663193"/>
    </source>
</evidence>
<dbReference type="EMBL" id="CP069044">
    <property type="protein sequence ID" value="QRD07203.1"/>
    <property type="molecule type" value="Genomic_DNA"/>
</dbReference>
<dbReference type="Pfam" id="PF06985">
    <property type="entry name" value="HET"/>
    <property type="match status" value="1"/>
</dbReference>
<dbReference type="Proteomes" id="UP000663193">
    <property type="component" value="Chromosome 22"/>
</dbReference>
<dbReference type="OrthoDB" id="5428863at2759"/>
<dbReference type="PANTHER" id="PTHR33112">
    <property type="entry name" value="DOMAIN PROTEIN, PUTATIVE-RELATED"/>
    <property type="match status" value="1"/>
</dbReference>
<evidence type="ECO:0000259" key="1">
    <source>
        <dbReference type="Pfam" id="PF06985"/>
    </source>
</evidence>
<reference evidence="3" key="1">
    <citation type="journal article" date="2021" name="BMC Genomics">
        <title>Chromosome-level genome assembly and manually-curated proteome of model necrotroph Parastagonospora nodorum Sn15 reveals a genome-wide trove of candidate effector homologs, and redundancy of virulence-related functions within an accessory chromosome.</title>
        <authorList>
            <person name="Bertazzoni S."/>
            <person name="Jones D.A.B."/>
            <person name="Phan H.T."/>
            <person name="Tan K.-C."/>
            <person name="Hane J.K."/>
        </authorList>
    </citation>
    <scope>NUCLEOTIDE SEQUENCE [LARGE SCALE GENOMIC DNA]</scope>
    <source>
        <strain evidence="3">SN15 / ATCC MYA-4574 / FGSC 10173)</strain>
    </source>
</reference>
<organism evidence="2 3">
    <name type="scientific">Phaeosphaeria nodorum (strain SN15 / ATCC MYA-4574 / FGSC 10173)</name>
    <name type="common">Glume blotch fungus</name>
    <name type="synonym">Parastagonospora nodorum</name>
    <dbReference type="NCBI Taxonomy" id="321614"/>
    <lineage>
        <taxon>Eukaryota</taxon>
        <taxon>Fungi</taxon>
        <taxon>Dikarya</taxon>
        <taxon>Ascomycota</taxon>
        <taxon>Pezizomycotina</taxon>
        <taxon>Dothideomycetes</taxon>
        <taxon>Pleosporomycetidae</taxon>
        <taxon>Pleosporales</taxon>
        <taxon>Pleosporineae</taxon>
        <taxon>Phaeosphaeriaceae</taxon>
        <taxon>Parastagonospora</taxon>
    </lineage>
</organism>
<gene>
    <name evidence="2" type="ORF">JI435_124070</name>
</gene>
<dbReference type="VEuPathDB" id="FungiDB:JI435_124070"/>
<evidence type="ECO:0000313" key="2">
    <source>
        <dbReference type="EMBL" id="QRD07203.1"/>
    </source>
</evidence>
<dbReference type="PANTHER" id="PTHR33112:SF1">
    <property type="entry name" value="HETEROKARYON INCOMPATIBILITY DOMAIN-CONTAINING PROTEIN"/>
    <property type="match status" value="1"/>
</dbReference>
<name>A0A7U2ICD5_PHANO</name>
<sequence>MGRKRSKKTALARSNARIGLCDICAGIPWETLLDLRVSKTHRLPKINQTVDHLRVSSCRVCRLIAHAMISNKGGEFVGKPPYILDLHGSVWSSTGALVLLYLDKPNLTSSGRFEIPHMVLVSVQPKISSGGVDARPPADRLVLGGIPIVLMKESIDVCKRDHGNTCTPKDSTALLGLKLIDCLTNTVMLAPRAPEYVALSYVWGRRNNGISLADAAPLSSPPKTVSDGCYLARSLGFRYLWVDRYCIDQENHAERTQQIAQMADIYASAQLVLLAVGAKDADFAFPISDHESTHSIPQETVGDVKILSCAAPLRHITSDDLEPPKWASRAWTFQECYFSRRRLLITKDKVLFRCNGRNREQVVGNDWYPPTIARGVGLDLEAHKRVLSGYAGRQLTFESDALAAVVGALNAHKTRKSCAHIWGVPVSRSRGSGNAQRIALIWAHDSPCERRKGFPSWSPIAWTGPISWPSKLDVSTEGVRLVSDVEDRSVVSWATLSKSKHRDYENAPRFLEITGGLAPLNMVRTTRTDCDMSVLAPEIRADWISFSLKGDLEVMLEPRWDLPSAQISEDPIYGLLLTSRRLHDMSADNLDDAHVMILRRCHKCYERVGFLTLPSVLEKNHIYKKVQFGEQGTLQTALTSSDDSPPNLFSGSGERYDWAEIFEEDTIVLG</sequence>
<keyword evidence="3" id="KW-1185">Reference proteome</keyword>
<accession>A0A7U2ICD5</accession>
<dbReference type="InterPro" id="IPR010730">
    <property type="entry name" value="HET"/>
</dbReference>